<dbReference type="InterPro" id="IPR010332">
    <property type="entry name" value="ATPase_terminase-su_N"/>
</dbReference>
<accession>A0A3V2NXW7</accession>
<dbReference type="Gene3D" id="3.30.420.240">
    <property type="match status" value="1"/>
</dbReference>
<dbReference type="Pfam" id="PF03237">
    <property type="entry name" value="Terminase_6N"/>
    <property type="match status" value="1"/>
</dbReference>
<evidence type="ECO:0000259" key="3">
    <source>
        <dbReference type="Pfam" id="PF06056"/>
    </source>
</evidence>
<dbReference type="EMBL" id="AAACIV010000019">
    <property type="protein sequence ID" value="EAA7254724.1"/>
    <property type="molecule type" value="Genomic_DNA"/>
</dbReference>
<evidence type="ECO:0000256" key="1">
    <source>
        <dbReference type="ARBA" id="ARBA00022612"/>
    </source>
</evidence>
<evidence type="ECO:0000259" key="4">
    <source>
        <dbReference type="Pfam" id="PF17289"/>
    </source>
</evidence>
<evidence type="ECO:0000256" key="2">
    <source>
        <dbReference type="SAM" id="MobiDB-lite"/>
    </source>
</evidence>
<dbReference type="InterPro" id="IPR035421">
    <property type="entry name" value="Terminase_6C"/>
</dbReference>
<feature type="domain" description="Terminase large subunit gp17-like C-terminal" evidence="4">
    <location>
        <begin position="418"/>
        <end position="577"/>
    </location>
</feature>
<organism evidence="5">
    <name type="scientific">Salmonella enterica I</name>
    <dbReference type="NCBI Taxonomy" id="59201"/>
    <lineage>
        <taxon>Bacteria</taxon>
        <taxon>Pseudomonadati</taxon>
        <taxon>Pseudomonadota</taxon>
        <taxon>Gammaproteobacteria</taxon>
        <taxon>Enterobacterales</taxon>
        <taxon>Enterobacteriaceae</taxon>
        <taxon>Salmonella</taxon>
    </lineage>
</organism>
<name>A0A3V2NXW7_SALET</name>
<dbReference type="Gene3D" id="3.40.50.300">
    <property type="entry name" value="P-loop containing nucleotide triphosphate hydrolases"/>
    <property type="match status" value="1"/>
</dbReference>
<dbReference type="Proteomes" id="UP000839682">
    <property type="component" value="Unassembled WGS sequence"/>
</dbReference>
<comment type="caution">
    <text evidence="5">The sequence shown here is derived from an EMBL/GenBank/DDBJ whole genome shotgun (WGS) entry which is preliminary data.</text>
</comment>
<reference evidence="5" key="1">
    <citation type="submission" date="2018-07" db="EMBL/GenBank/DDBJ databases">
        <authorList>
            <person name="Ashton P.M."/>
            <person name="Dallman T."/>
            <person name="Nair S."/>
            <person name="De Pinna E."/>
            <person name="Peters T."/>
            <person name="Grant K."/>
        </authorList>
    </citation>
    <scope>NUCLEOTIDE SEQUENCE [LARGE SCALE GENOMIC DNA]</scope>
    <source>
        <strain evidence="5">440016</strain>
    </source>
</reference>
<evidence type="ECO:0000313" key="5">
    <source>
        <dbReference type="EMBL" id="EAA7254724.1"/>
    </source>
</evidence>
<dbReference type="Pfam" id="PF17289">
    <property type="entry name" value="Terminase_6C"/>
    <property type="match status" value="1"/>
</dbReference>
<protein>
    <submittedName>
        <fullName evidence="5">Terminase</fullName>
    </submittedName>
</protein>
<proteinExistence type="predicted"/>
<dbReference type="InterPro" id="IPR027417">
    <property type="entry name" value="P-loop_NTPase"/>
</dbReference>
<feature type="region of interest" description="Disordered" evidence="2">
    <location>
        <begin position="109"/>
        <end position="139"/>
    </location>
</feature>
<keyword evidence="1" id="KW-1188">Viral release from host cell</keyword>
<feature type="compositionally biased region" description="Basic and acidic residues" evidence="2">
    <location>
        <begin position="116"/>
        <end position="136"/>
    </location>
</feature>
<feature type="domain" description="Terminase ATPase subunit N-terminal" evidence="3">
    <location>
        <begin position="6"/>
        <end position="63"/>
    </location>
</feature>
<gene>
    <name evidence="5" type="ORF">DSF98_18875</name>
</gene>
<sequence>MAYSDEVIAAAKSLYLKRHTPKEIQKKLGLNSPRIVYYWATKFEWYTQLNTEGVEDVIARRLAVLAERDPKTPEEHDELDRLIGHHVKLMSVRNKHTERMAEIERMGADIPQPGRYGKEERGEKGAGKKERPRKANDVSGLTAESFEPFTKKLFAYQLHLRENKFRRVRNLLKSRQIGATYYFAFEAFEDAVLTGDTQIFLSASKRQAEVFRTYIVKIAQTEFGIPIKGNPVKLSNLAELYFLATNSNTAQSNSGHLYIDEYLWIPGFRRLNEVASGMATHSHWRITYFSTPSSKTHQGYPFWSGDEWRKGDPKRKGVEFPSFDELRDGGRECPDGQWRYVVTLEDAIAGGFNLADINELRERYNETAFNMLFMCVFVDDKESVFKFDDLVRCGVDVSTWEDFHPEEPMPFGNREVWGGFDPARSGDNATFVVLAPPLVAVERFRVLEKHHWRSMSFQFMAERIRSIKARYNMTFIGIDVTGLGYGVFELVQGFARRETVAIHYSVESKNRLVMKMLDLIYANRIEWDEEATDIPASFLAIRQESTNSGNKVTFTAERSEETGHADIFFAIAHAASNEPLNYKHKRKSTWILSDE</sequence>
<dbReference type="AlphaFoldDB" id="A0A3V2NXW7"/>
<dbReference type="Pfam" id="PF06056">
    <property type="entry name" value="Terminase_5"/>
    <property type="match status" value="1"/>
</dbReference>